<reference evidence="3 4" key="1">
    <citation type="submission" date="2024-01" db="EMBL/GenBank/DDBJ databases">
        <title>A draft genome for the cacao thread blight pathogen Marasmiellus scandens.</title>
        <authorList>
            <person name="Baruah I.K."/>
            <person name="Leung J."/>
            <person name="Bukari Y."/>
            <person name="Amoako-Attah I."/>
            <person name="Meinhardt L.W."/>
            <person name="Bailey B.A."/>
            <person name="Cohen S.P."/>
        </authorList>
    </citation>
    <scope>NUCLEOTIDE SEQUENCE [LARGE SCALE GENOMIC DNA]</scope>
    <source>
        <strain evidence="3 4">GH-19</strain>
    </source>
</reference>
<evidence type="ECO:0000313" key="4">
    <source>
        <dbReference type="Proteomes" id="UP001498398"/>
    </source>
</evidence>
<sequence>MANDYGEFDDGRENDDDLPTLVIPAANTSAVTLFQRLQEAQLQNQELRKRLANQRLLTSSLKADVETRGKPGRKRDAPIDSALQPYKDWLFIIGKRFTLMHEPWIEPNCFMRPLPPDSPDAYSLARFERDFKFYKDNQISELHDSLADPELIRLAIGLPALRTEFQKCMTAQRSNSTDRCRQNASHILRELSLPSTPMTTADAGRERAECQAISSLFRQSDNPTSIFAPIHFPGLLPDNDKLFLNEFQPRIIRACLFGASSIKTRPEDFKYSSRLLGMEWGVKSVNASVISWSAIMLRFLVSPDTVFGEKGDVSQVQYREHFYKYRKIILSNEIEGTSYAKTLYGFYNSRVFTFMPGYEEPDQVDAEDEVALMIQRLREVDLEDDTPSPPTAPFQQLPTTVSPDTASGSNSAELNIEASPIPPPRRRQTRTTPVEPAKSTRPKRARKGGK</sequence>
<proteinExistence type="predicted"/>
<evidence type="ECO:0000313" key="3">
    <source>
        <dbReference type="EMBL" id="KAK7461498.1"/>
    </source>
</evidence>
<evidence type="ECO:0000256" key="1">
    <source>
        <dbReference type="SAM" id="Coils"/>
    </source>
</evidence>
<name>A0ABR1JH26_9AGAR</name>
<feature type="region of interest" description="Disordered" evidence="2">
    <location>
        <begin position="380"/>
        <end position="450"/>
    </location>
</feature>
<organism evidence="3 4">
    <name type="scientific">Marasmiellus scandens</name>
    <dbReference type="NCBI Taxonomy" id="2682957"/>
    <lineage>
        <taxon>Eukaryota</taxon>
        <taxon>Fungi</taxon>
        <taxon>Dikarya</taxon>
        <taxon>Basidiomycota</taxon>
        <taxon>Agaricomycotina</taxon>
        <taxon>Agaricomycetes</taxon>
        <taxon>Agaricomycetidae</taxon>
        <taxon>Agaricales</taxon>
        <taxon>Marasmiineae</taxon>
        <taxon>Omphalotaceae</taxon>
        <taxon>Marasmiellus</taxon>
    </lineage>
</organism>
<comment type="caution">
    <text evidence="3">The sequence shown here is derived from an EMBL/GenBank/DDBJ whole genome shotgun (WGS) entry which is preliminary data.</text>
</comment>
<feature type="compositionally biased region" description="Polar residues" evidence="2">
    <location>
        <begin position="393"/>
        <end position="413"/>
    </location>
</feature>
<feature type="compositionally biased region" description="Basic residues" evidence="2">
    <location>
        <begin position="440"/>
        <end position="450"/>
    </location>
</feature>
<feature type="coiled-coil region" evidence="1">
    <location>
        <begin position="30"/>
        <end position="57"/>
    </location>
</feature>
<evidence type="ECO:0000256" key="2">
    <source>
        <dbReference type="SAM" id="MobiDB-lite"/>
    </source>
</evidence>
<accession>A0ABR1JH26</accession>
<gene>
    <name evidence="3" type="ORF">VKT23_008672</name>
</gene>
<dbReference type="EMBL" id="JBANRG010000013">
    <property type="protein sequence ID" value="KAK7461498.1"/>
    <property type="molecule type" value="Genomic_DNA"/>
</dbReference>
<dbReference type="Proteomes" id="UP001498398">
    <property type="component" value="Unassembled WGS sequence"/>
</dbReference>
<keyword evidence="4" id="KW-1185">Reference proteome</keyword>
<keyword evidence="1" id="KW-0175">Coiled coil</keyword>
<protein>
    <submittedName>
        <fullName evidence="3">Uncharacterized protein</fullName>
    </submittedName>
</protein>